<organism evidence="3 4">
    <name type="scientific">Dacryopinax primogenitus (strain DJM 731)</name>
    <name type="common">Brown rot fungus</name>
    <dbReference type="NCBI Taxonomy" id="1858805"/>
    <lineage>
        <taxon>Eukaryota</taxon>
        <taxon>Fungi</taxon>
        <taxon>Dikarya</taxon>
        <taxon>Basidiomycota</taxon>
        <taxon>Agaricomycotina</taxon>
        <taxon>Dacrymycetes</taxon>
        <taxon>Dacrymycetales</taxon>
        <taxon>Dacrymycetaceae</taxon>
        <taxon>Dacryopinax</taxon>
    </lineage>
</organism>
<feature type="compositionally biased region" description="Basic and acidic residues" evidence="2">
    <location>
        <begin position="181"/>
        <end position="190"/>
    </location>
</feature>
<feature type="region of interest" description="Disordered" evidence="2">
    <location>
        <begin position="117"/>
        <end position="289"/>
    </location>
</feature>
<dbReference type="SMART" id="SM00175">
    <property type="entry name" value="RAB"/>
    <property type="match status" value="1"/>
</dbReference>
<proteinExistence type="predicted"/>
<dbReference type="STRING" id="1858805.M5FQH8"/>
<accession>M5FQH8</accession>
<dbReference type="GO" id="GO:0005525">
    <property type="term" value="F:GTP binding"/>
    <property type="evidence" value="ECO:0007669"/>
    <property type="project" value="InterPro"/>
</dbReference>
<dbReference type="PANTHER" id="PTHR47978">
    <property type="match status" value="1"/>
</dbReference>
<evidence type="ECO:0000256" key="2">
    <source>
        <dbReference type="SAM" id="MobiDB-lite"/>
    </source>
</evidence>
<evidence type="ECO:0000313" key="4">
    <source>
        <dbReference type="Proteomes" id="UP000030653"/>
    </source>
</evidence>
<reference evidence="3 4" key="1">
    <citation type="journal article" date="2012" name="Science">
        <title>The Paleozoic origin of enzymatic lignin decomposition reconstructed from 31 fungal genomes.</title>
        <authorList>
            <person name="Floudas D."/>
            <person name="Binder M."/>
            <person name="Riley R."/>
            <person name="Barry K."/>
            <person name="Blanchette R.A."/>
            <person name="Henrissat B."/>
            <person name="Martinez A.T."/>
            <person name="Otillar R."/>
            <person name="Spatafora J.W."/>
            <person name="Yadav J.S."/>
            <person name="Aerts A."/>
            <person name="Benoit I."/>
            <person name="Boyd A."/>
            <person name="Carlson A."/>
            <person name="Copeland A."/>
            <person name="Coutinho P.M."/>
            <person name="de Vries R.P."/>
            <person name="Ferreira P."/>
            <person name="Findley K."/>
            <person name="Foster B."/>
            <person name="Gaskell J."/>
            <person name="Glotzer D."/>
            <person name="Gorecki P."/>
            <person name="Heitman J."/>
            <person name="Hesse C."/>
            <person name="Hori C."/>
            <person name="Igarashi K."/>
            <person name="Jurgens J.A."/>
            <person name="Kallen N."/>
            <person name="Kersten P."/>
            <person name="Kohler A."/>
            <person name="Kuees U."/>
            <person name="Kumar T.K.A."/>
            <person name="Kuo A."/>
            <person name="LaButti K."/>
            <person name="Larrondo L.F."/>
            <person name="Lindquist E."/>
            <person name="Ling A."/>
            <person name="Lombard V."/>
            <person name="Lucas S."/>
            <person name="Lundell T."/>
            <person name="Martin R."/>
            <person name="McLaughlin D.J."/>
            <person name="Morgenstern I."/>
            <person name="Morin E."/>
            <person name="Murat C."/>
            <person name="Nagy L.G."/>
            <person name="Nolan M."/>
            <person name="Ohm R.A."/>
            <person name="Patyshakuliyeva A."/>
            <person name="Rokas A."/>
            <person name="Ruiz-Duenas F.J."/>
            <person name="Sabat G."/>
            <person name="Salamov A."/>
            <person name="Samejima M."/>
            <person name="Schmutz J."/>
            <person name="Slot J.C."/>
            <person name="St John F."/>
            <person name="Stenlid J."/>
            <person name="Sun H."/>
            <person name="Sun S."/>
            <person name="Syed K."/>
            <person name="Tsang A."/>
            <person name="Wiebenga A."/>
            <person name="Young D."/>
            <person name="Pisabarro A."/>
            <person name="Eastwood D.C."/>
            <person name="Martin F."/>
            <person name="Cullen D."/>
            <person name="Grigoriev I.V."/>
            <person name="Hibbett D.S."/>
        </authorList>
    </citation>
    <scope>NUCLEOTIDE SEQUENCE [LARGE SCALE GENOMIC DNA]</scope>
    <source>
        <strain evidence="3 4">DJM-731 SS1</strain>
    </source>
</reference>
<feature type="compositionally biased region" description="Acidic residues" evidence="2">
    <location>
        <begin position="276"/>
        <end position="285"/>
    </location>
</feature>
<evidence type="ECO:0008006" key="5">
    <source>
        <dbReference type="Google" id="ProtNLM"/>
    </source>
</evidence>
<dbReference type="SUPFAM" id="SSF52540">
    <property type="entry name" value="P-loop containing nucleoside triphosphate hydrolases"/>
    <property type="match status" value="1"/>
</dbReference>
<keyword evidence="4" id="KW-1185">Reference proteome</keyword>
<dbReference type="EMBL" id="JH795876">
    <property type="protein sequence ID" value="EJT97728.1"/>
    <property type="molecule type" value="Genomic_DNA"/>
</dbReference>
<dbReference type="AlphaFoldDB" id="M5FQH8"/>
<gene>
    <name evidence="3" type="ORF">DACRYDRAFT_25071</name>
</gene>
<evidence type="ECO:0000313" key="3">
    <source>
        <dbReference type="EMBL" id="EJT97728.1"/>
    </source>
</evidence>
<protein>
    <recommendedName>
        <fullName evidence="5">Ras-domain-containing protein</fullName>
    </recommendedName>
</protein>
<dbReference type="OrthoDB" id="26525at2759"/>
<dbReference type="RefSeq" id="XP_040624626.1">
    <property type="nucleotide sequence ID" value="XM_040773993.1"/>
</dbReference>
<dbReference type="InterPro" id="IPR001806">
    <property type="entry name" value="Small_GTPase"/>
</dbReference>
<evidence type="ECO:0000256" key="1">
    <source>
        <dbReference type="ARBA" id="ARBA00022741"/>
    </source>
</evidence>
<dbReference type="GeneID" id="63689055"/>
<feature type="compositionally biased region" description="Polar residues" evidence="2">
    <location>
        <begin position="222"/>
        <end position="245"/>
    </location>
</feature>
<dbReference type="InterPro" id="IPR027417">
    <property type="entry name" value="P-loop_NTPase"/>
</dbReference>
<feature type="non-terminal residue" evidence="3">
    <location>
        <position position="1"/>
    </location>
</feature>
<dbReference type="Pfam" id="PF00071">
    <property type="entry name" value="Ras"/>
    <property type="match status" value="1"/>
</dbReference>
<dbReference type="GO" id="GO:0003924">
    <property type="term" value="F:GTPase activity"/>
    <property type="evidence" value="ECO:0007669"/>
    <property type="project" value="InterPro"/>
</dbReference>
<dbReference type="Gene3D" id="3.40.50.300">
    <property type="entry name" value="P-loop containing nucleotide triphosphate hydrolases"/>
    <property type="match status" value="1"/>
</dbReference>
<feature type="compositionally biased region" description="Low complexity" evidence="2">
    <location>
        <begin position="169"/>
        <end position="179"/>
    </location>
</feature>
<feature type="region of interest" description="Disordered" evidence="2">
    <location>
        <begin position="77"/>
        <end position="104"/>
    </location>
</feature>
<sequence>MYIRGAHAAVVVYDLTSEQSFEDVRGWIDELKKSTPPSTLVYVVGSKSDLCPQHRAVTPSHARASLLRWYPPPPPSTIMSPLRPSPPRRPRLISLPTSLPMSRSTPALQQFPTVRHALSGSVSGPPTPGDRGPLTAPPVESSQFGYATGRPRLVSSPSSPAHGMRLTASSGPSYSSHSHSNGHDRHDKRSNGHAHSMSYAPPARSGRAWSWGSSPDEKEESPSFQRTRTTHSTGSHFPPAQSASYDPSPDRGLVLTSSSGPDSAEEESTSSHTTPEEAEDEELEEDRQGNWELVEVSAKDDVGVQGLFEGLIRRLLERRGEIMYEREL</sequence>
<dbReference type="HOGENOM" id="CLU_848756_0_0_1"/>
<dbReference type="PROSITE" id="PS51419">
    <property type="entry name" value="RAB"/>
    <property type="match status" value="1"/>
</dbReference>
<dbReference type="Proteomes" id="UP000030653">
    <property type="component" value="Unassembled WGS sequence"/>
</dbReference>
<keyword evidence="1" id="KW-0547">Nucleotide-binding</keyword>
<name>M5FQH8_DACPD</name>